<evidence type="ECO:0000313" key="2">
    <source>
        <dbReference type="Proteomes" id="UP000520011"/>
    </source>
</evidence>
<proteinExistence type="predicted"/>
<keyword evidence="2" id="KW-1185">Reference proteome</keyword>
<sequence length="43" mass="4938">MSGGMMSIEKDTEISDIYNKNINLDILKLYRDVGGEKRLCLME</sequence>
<dbReference type="Proteomes" id="UP000520011">
    <property type="component" value="Unassembled WGS sequence"/>
</dbReference>
<dbReference type="AlphaFoldDB" id="A0A7W8IRR2"/>
<accession>A0A7W8IRR2</accession>
<reference evidence="1 2" key="1">
    <citation type="submission" date="2020-08" db="EMBL/GenBank/DDBJ databases">
        <title>Genomic Encyclopedia of Type Strains, Phase IV (KMG-IV): sequencing the most valuable type-strain genomes for metagenomic binning, comparative biology and taxonomic classification.</title>
        <authorList>
            <person name="Goeker M."/>
        </authorList>
    </citation>
    <scope>NUCLEOTIDE SEQUENCE [LARGE SCALE GENOMIC DNA]</scope>
    <source>
        <strain evidence="1 2">DSM 16325</strain>
    </source>
</reference>
<comment type="caution">
    <text evidence="1">The sequence shown here is derived from an EMBL/GenBank/DDBJ whole genome shotgun (WGS) entry which is preliminary data.</text>
</comment>
<evidence type="ECO:0000313" key="1">
    <source>
        <dbReference type="EMBL" id="MBB5325427.1"/>
    </source>
</evidence>
<name>A0A7W8IRR2_9BACL</name>
<organism evidence="1 2">
    <name type="scientific">Anoxybacteroides tepidamans</name>
    <dbReference type="NCBI Taxonomy" id="265948"/>
    <lineage>
        <taxon>Bacteria</taxon>
        <taxon>Bacillati</taxon>
        <taxon>Bacillota</taxon>
        <taxon>Bacilli</taxon>
        <taxon>Bacillales</taxon>
        <taxon>Anoxybacillaceae</taxon>
        <taxon>Anoxybacteroides</taxon>
    </lineage>
</organism>
<dbReference type="EMBL" id="JACHEP010000015">
    <property type="protein sequence ID" value="MBB5325427.1"/>
    <property type="molecule type" value="Genomic_DNA"/>
</dbReference>
<protein>
    <submittedName>
        <fullName evidence="1">Uncharacterized protein</fullName>
    </submittedName>
</protein>
<dbReference type="RefSeq" id="WP_281376016.1">
    <property type="nucleotide sequence ID" value="NZ_JACHEP010000015.1"/>
</dbReference>
<gene>
    <name evidence="1" type="ORF">HNQ34_002528</name>
</gene>